<organism evidence="2 3">
    <name type="scientific">Amanita muscaria (strain Koide BX008)</name>
    <dbReference type="NCBI Taxonomy" id="946122"/>
    <lineage>
        <taxon>Eukaryota</taxon>
        <taxon>Fungi</taxon>
        <taxon>Dikarya</taxon>
        <taxon>Basidiomycota</taxon>
        <taxon>Agaricomycotina</taxon>
        <taxon>Agaricomycetes</taxon>
        <taxon>Agaricomycetidae</taxon>
        <taxon>Agaricales</taxon>
        <taxon>Pluteineae</taxon>
        <taxon>Amanitaceae</taxon>
        <taxon>Amanita</taxon>
    </lineage>
</organism>
<evidence type="ECO:0000313" key="3">
    <source>
        <dbReference type="Proteomes" id="UP000054549"/>
    </source>
</evidence>
<dbReference type="EMBL" id="KN818256">
    <property type="protein sequence ID" value="KIL63713.1"/>
    <property type="molecule type" value="Genomic_DNA"/>
</dbReference>
<dbReference type="Proteomes" id="UP000054549">
    <property type="component" value="Unassembled WGS sequence"/>
</dbReference>
<feature type="non-terminal residue" evidence="2">
    <location>
        <position position="100"/>
    </location>
</feature>
<name>A0A0C2X4R8_AMAMK</name>
<evidence type="ECO:0000256" key="1">
    <source>
        <dbReference type="SAM" id="Phobius"/>
    </source>
</evidence>
<protein>
    <submittedName>
        <fullName evidence="2">Uncharacterized protein</fullName>
    </submittedName>
</protein>
<keyword evidence="1" id="KW-0812">Transmembrane</keyword>
<sequence>MPPRGCRRHHASITVSAVVQIYGAFAWQIRENLIFGLATYYTYESTIPAFAVLLHMVCFNGNNENISRRCETTHSTVCHAGPEEPANYGGCCKRNENMEL</sequence>
<keyword evidence="1" id="KW-0472">Membrane</keyword>
<proteinExistence type="predicted"/>
<reference evidence="2 3" key="1">
    <citation type="submission" date="2014-04" db="EMBL/GenBank/DDBJ databases">
        <title>Evolutionary Origins and Diversification of the Mycorrhizal Mutualists.</title>
        <authorList>
            <consortium name="DOE Joint Genome Institute"/>
            <consortium name="Mycorrhizal Genomics Consortium"/>
            <person name="Kohler A."/>
            <person name="Kuo A."/>
            <person name="Nagy L.G."/>
            <person name="Floudas D."/>
            <person name="Copeland A."/>
            <person name="Barry K.W."/>
            <person name="Cichocki N."/>
            <person name="Veneault-Fourrey C."/>
            <person name="LaButti K."/>
            <person name="Lindquist E.A."/>
            <person name="Lipzen A."/>
            <person name="Lundell T."/>
            <person name="Morin E."/>
            <person name="Murat C."/>
            <person name="Riley R."/>
            <person name="Ohm R."/>
            <person name="Sun H."/>
            <person name="Tunlid A."/>
            <person name="Henrissat B."/>
            <person name="Grigoriev I.V."/>
            <person name="Hibbett D.S."/>
            <person name="Martin F."/>
        </authorList>
    </citation>
    <scope>NUCLEOTIDE SEQUENCE [LARGE SCALE GENOMIC DNA]</scope>
    <source>
        <strain evidence="2 3">Koide BX008</strain>
    </source>
</reference>
<accession>A0A0C2X4R8</accession>
<dbReference type="InParanoid" id="A0A0C2X4R8"/>
<dbReference type="HOGENOM" id="CLU_2312668_0_0_1"/>
<keyword evidence="3" id="KW-1185">Reference proteome</keyword>
<dbReference type="AlphaFoldDB" id="A0A0C2X4R8"/>
<feature type="transmembrane region" description="Helical" evidence="1">
    <location>
        <begin position="41"/>
        <end position="59"/>
    </location>
</feature>
<gene>
    <name evidence="2" type="ORF">M378DRAFT_164146</name>
</gene>
<feature type="transmembrane region" description="Helical" evidence="1">
    <location>
        <begin position="12"/>
        <end position="29"/>
    </location>
</feature>
<keyword evidence="1" id="KW-1133">Transmembrane helix</keyword>
<evidence type="ECO:0000313" key="2">
    <source>
        <dbReference type="EMBL" id="KIL63713.1"/>
    </source>
</evidence>